<gene>
    <name evidence="3" type="ORF">FEE95_19690</name>
</gene>
<feature type="domain" description="DUF4440" evidence="2">
    <location>
        <begin position="34"/>
        <end position="144"/>
    </location>
</feature>
<evidence type="ECO:0000256" key="1">
    <source>
        <dbReference type="SAM" id="Coils"/>
    </source>
</evidence>
<reference evidence="3 4" key="1">
    <citation type="submission" date="2019-05" db="EMBL/GenBank/DDBJ databases">
        <authorList>
            <person name="Zhang J.-Y."/>
            <person name="Feg X."/>
            <person name="Du Z.-J."/>
        </authorList>
    </citation>
    <scope>NUCLEOTIDE SEQUENCE [LARGE SCALE GENOMIC DNA]</scope>
    <source>
        <strain evidence="3 4">RZ26</strain>
    </source>
</reference>
<dbReference type="SUPFAM" id="SSF54427">
    <property type="entry name" value="NTF2-like"/>
    <property type="match status" value="1"/>
</dbReference>
<evidence type="ECO:0000313" key="3">
    <source>
        <dbReference type="EMBL" id="TMM53292.1"/>
    </source>
</evidence>
<name>A0A5S3PGP6_9FLAO</name>
<sequence>MKKIVAFLFCVLLFLSNCKERTATHEMEKWKSEIKAVEQEFNDLAQEKGLAVAFEKFAAPTGVIRKGGKVIQGPKAIGDWYRNDSRPGETLTWQPDFIDVSSSGDMAYTYGGYVFTTVDSNGTKKENTGTFHTVWKRQPDGSWKFVWD</sequence>
<keyword evidence="4" id="KW-1185">Reference proteome</keyword>
<dbReference type="InterPro" id="IPR027843">
    <property type="entry name" value="DUF4440"/>
</dbReference>
<dbReference type="RefSeq" id="WP_138659752.1">
    <property type="nucleotide sequence ID" value="NZ_VATY01000005.1"/>
</dbReference>
<proteinExistence type="predicted"/>
<dbReference type="InterPro" id="IPR032710">
    <property type="entry name" value="NTF2-like_dom_sf"/>
</dbReference>
<keyword evidence="1" id="KW-0175">Coiled coil</keyword>
<evidence type="ECO:0000259" key="2">
    <source>
        <dbReference type="Pfam" id="PF14534"/>
    </source>
</evidence>
<organism evidence="3 4">
    <name type="scientific">Maribacter algarum</name>
    <name type="common">ex Zhang et al. 2020</name>
    <dbReference type="NCBI Taxonomy" id="2578118"/>
    <lineage>
        <taxon>Bacteria</taxon>
        <taxon>Pseudomonadati</taxon>
        <taxon>Bacteroidota</taxon>
        <taxon>Flavobacteriia</taxon>
        <taxon>Flavobacteriales</taxon>
        <taxon>Flavobacteriaceae</taxon>
        <taxon>Maribacter</taxon>
    </lineage>
</organism>
<accession>A0A5S3PGP6</accession>
<dbReference type="Pfam" id="PF14534">
    <property type="entry name" value="DUF4440"/>
    <property type="match status" value="1"/>
</dbReference>
<dbReference type="AlphaFoldDB" id="A0A5S3PGP6"/>
<protein>
    <submittedName>
        <fullName evidence="3">DUF4440 domain-containing protein</fullName>
    </submittedName>
</protein>
<dbReference type="OrthoDB" id="1119084at2"/>
<evidence type="ECO:0000313" key="4">
    <source>
        <dbReference type="Proteomes" id="UP000310314"/>
    </source>
</evidence>
<dbReference type="Gene3D" id="3.10.450.50">
    <property type="match status" value="1"/>
</dbReference>
<dbReference type="Proteomes" id="UP000310314">
    <property type="component" value="Unassembled WGS sequence"/>
</dbReference>
<feature type="coiled-coil region" evidence="1">
    <location>
        <begin position="20"/>
        <end position="47"/>
    </location>
</feature>
<dbReference type="EMBL" id="VATY01000005">
    <property type="protein sequence ID" value="TMM53292.1"/>
    <property type="molecule type" value="Genomic_DNA"/>
</dbReference>
<comment type="caution">
    <text evidence="3">The sequence shown here is derived from an EMBL/GenBank/DDBJ whole genome shotgun (WGS) entry which is preliminary data.</text>
</comment>